<evidence type="ECO:0000256" key="3">
    <source>
        <dbReference type="ARBA" id="ARBA00012224"/>
    </source>
</evidence>
<dbReference type="GO" id="GO:0047804">
    <property type="term" value="F:cysteine-S-conjugate beta-lyase activity"/>
    <property type="evidence" value="ECO:0007669"/>
    <property type="project" value="UniProtKB-EC"/>
</dbReference>
<dbReference type="FunFam" id="3.90.1150.10:FF:000033">
    <property type="entry name" value="Cystathionine gamma-synthase"/>
    <property type="match status" value="1"/>
</dbReference>
<comment type="similarity">
    <text evidence="2 12">Belongs to the trans-sulfuration enzymes family.</text>
</comment>
<sequence>MRTAATAAGSGNGNGNGAGQPAKRSLSTRTLLVQSEGLVNDQYGASMPPIYQTATFQQPGAIEMGEYDYSRSGNPTRTVLEKQMALLEGGERAFAFSSGMSALAAVTRLLSTGDHVVAGDDLYGGTSRLLSRVVPAAGIEVSNVDTSNLEAVKAAIIPGKTKLVMLESPTNPRMQICDIRAICTMAHEAGALVCVDNSILTCLYQRPLDLGADIAMTSATKFIGGHSDVTAGILAVRDPALADRVYFVQNAEGTALGPFDCWLLVRGIKTMALRMERQVANAQRIAEWLAAHPAVHSVNYPGLPGHPGKDVHDGQASSAGSIISFITGDATVSQTVVEETQLFKITVSFGNVRSLISMPCFMSHASIPADVRAARGLPNDLVRISVGIEDVDDLLADLEQAFDKATAASTAGAAALPAAAST</sequence>
<evidence type="ECO:0000256" key="8">
    <source>
        <dbReference type="ARBA" id="ARBA00047213"/>
    </source>
</evidence>
<reference evidence="14" key="2">
    <citation type="submission" date="2020-11" db="EMBL/GenBank/DDBJ databases">
        <authorList>
            <person name="Cecchin M."/>
            <person name="Marcolungo L."/>
            <person name="Rossato M."/>
            <person name="Girolomoni L."/>
            <person name="Cosentino E."/>
            <person name="Cuine S."/>
            <person name="Li-Beisson Y."/>
            <person name="Delledonne M."/>
            <person name="Ballottari M."/>
        </authorList>
    </citation>
    <scope>NUCLEOTIDE SEQUENCE</scope>
    <source>
        <strain evidence="14">211/11P</strain>
        <tissue evidence="14">Whole cell</tissue>
    </source>
</reference>
<gene>
    <name evidence="14" type="ORF">D9Q98_006079</name>
</gene>
<dbReference type="PIRSF" id="PIRSF001434">
    <property type="entry name" value="CGS"/>
    <property type="match status" value="1"/>
</dbReference>
<dbReference type="InterPro" id="IPR000277">
    <property type="entry name" value="Cys/Met-Metab_PyrdxlP-dep_enz"/>
</dbReference>
<dbReference type="NCBIfam" id="TIGR01329">
    <property type="entry name" value="cysta_beta_ly_E"/>
    <property type="match status" value="1"/>
</dbReference>
<dbReference type="AlphaFoldDB" id="A0A9D4Z176"/>
<dbReference type="InterPro" id="IPR015424">
    <property type="entry name" value="PyrdxlP-dep_Trfase"/>
</dbReference>
<keyword evidence="6" id="KW-0486">Methionine biosynthesis</keyword>
<dbReference type="GO" id="GO:0019346">
    <property type="term" value="P:transsulfuration"/>
    <property type="evidence" value="ECO:0007669"/>
    <property type="project" value="InterPro"/>
</dbReference>
<accession>A0A9D4Z176</accession>
<dbReference type="SUPFAM" id="SSF53383">
    <property type="entry name" value="PLP-dependent transferases"/>
    <property type="match status" value="1"/>
</dbReference>
<evidence type="ECO:0000256" key="2">
    <source>
        <dbReference type="ARBA" id="ARBA00009077"/>
    </source>
</evidence>
<dbReference type="PROSITE" id="PS00868">
    <property type="entry name" value="CYS_MET_METAB_PP"/>
    <property type="match status" value="1"/>
</dbReference>
<evidence type="ECO:0000256" key="9">
    <source>
        <dbReference type="ARBA" id="ARBA00052283"/>
    </source>
</evidence>
<keyword evidence="4" id="KW-0028">Amino-acid biosynthesis</keyword>
<comment type="caution">
    <text evidence="14">The sequence shown here is derived from an EMBL/GenBank/DDBJ whole genome shotgun (WGS) entry which is preliminary data.</text>
</comment>
<dbReference type="FunFam" id="3.40.640.10:FF:000009">
    <property type="entry name" value="Cystathionine gamma-synthase homolog"/>
    <property type="match status" value="1"/>
</dbReference>
<evidence type="ECO:0000256" key="10">
    <source>
        <dbReference type="ARBA" id="ARBA00064715"/>
    </source>
</evidence>
<dbReference type="EMBL" id="SIDB01000002">
    <property type="protein sequence ID" value="KAI3436663.1"/>
    <property type="molecule type" value="Genomic_DNA"/>
</dbReference>
<dbReference type="Pfam" id="PF01053">
    <property type="entry name" value="Cys_Met_Meta_PP"/>
    <property type="match status" value="1"/>
</dbReference>
<feature type="modified residue" description="N6-(pyridoxal phosphate)lysine" evidence="11">
    <location>
        <position position="221"/>
    </location>
</feature>
<dbReference type="GO" id="GO:0005737">
    <property type="term" value="C:cytoplasm"/>
    <property type="evidence" value="ECO:0007669"/>
    <property type="project" value="TreeGrafter"/>
</dbReference>
<evidence type="ECO:0000256" key="11">
    <source>
        <dbReference type="PIRSR" id="PIRSR001434-2"/>
    </source>
</evidence>
<dbReference type="EC" id="4.4.1.13" evidence="3"/>
<dbReference type="GO" id="GO:0071266">
    <property type="term" value="P:'de novo' L-methionine biosynthetic process"/>
    <property type="evidence" value="ECO:0007669"/>
    <property type="project" value="InterPro"/>
</dbReference>
<evidence type="ECO:0000313" key="14">
    <source>
        <dbReference type="EMBL" id="KAI3436663.1"/>
    </source>
</evidence>
<comment type="subunit">
    <text evidence="10">Forms homodimers. May form homotetramers from two homodimers.</text>
</comment>
<evidence type="ECO:0000256" key="5">
    <source>
        <dbReference type="ARBA" id="ARBA00022898"/>
    </source>
</evidence>
<comment type="cofactor">
    <cofactor evidence="1 12">
        <name>pyridoxal 5'-phosphate</name>
        <dbReference type="ChEBI" id="CHEBI:597326"/>
    </cofactor>
</comment>
<reference evidence="14" key="1">
    <citation type="journal article" date="2019" name="Plant J.">
        <title>Chlorella vulgaris genome assembly and annotation reveals the molecular basis for metabolic acclimation to high light conditions.</title>
        <authorList>
            <person name="Cecchin M."/>
            <person name="Marcolungo L."/>
            <person name="Rossato M."/>
            <person name="Girolomoni L."/>
            <person name="Cosentino E."/>
            <person name="Cuine S."/>
            <person name="Li-Beisson Y."/>
            <person name="Delledonne M."/>
            <person name="Ballottari M."/>
        </authorList>
    </citation>
    <scope>NUCLEOTIDE SEQUENCE</scope>
    <source>
        <strain evidence="14">211/11P</strain>
    </source>
</reference>
<evidence type="ECO:0000256" key="7">
    <source>
        <dbReference type="ARBA" id="ARBA00023239"/>
    </source>
</evidence>
<dbReference type="InterPro" id="IPR015421">
    <property type="entry name" value="PyrdxlP-dep_Trfase_major"/>
</dbReference>
<dbReference type="CDD" id="cd00614">
    <property type="entry name" value="CGS_like"/>
    <property type="match status" value="1"/>
</dbReference>
<dbReference type="PANTHER" id="PTHR11808:SF50">
    <property type="entry name" value="CYSTATHIONINE BETA-LYASE"/>
    <property type="match status" value="1"/>
</dbReference>
<dbReference type="Proteomes" id="UP001055712">
    <property type="component" value="Unassembled WGS sequence"/>
</dbReference>
<name>A0A9D4Z176_CHLVU</name>
<organism evidence="14 15">
    <name type="scientific">Chlorella vulgaris</name>
    <name type="common">Green alga</name>
    <dbReference type="NCBI Taxonomy" id="3077"/>
    <lineage>
        <taxon>Eukaryota</taxon>
        <taxon>Viridiplantae</taxon>
        <taxon>Chlorophyta</taxon>
        <taxon>core chlorophytes</taxon>
        <taxon>Trebouxiophyceae</taxon>
        <taxon>Chlorellales</taxon>
        <taxon>Chlorellaceae</taxon>
        <taxon>Chlorella clade</taxon>
        <taxon>Chlorella</taxon>
    </lineage>
</organism>
<evidence type="ECO:0000256" key="6">
    <source>
        <dbReference type="ARBA" id="ARBA00023167"/>
    </source>
</evidence>
<dbReference type="Gene3D" id="3.90.1150.10">
    <property type="entry name" value="Aspartate Aminotransferase, domain 1"/>
    <property type="match status" value="1"/>
</dbReference>
<evidence type="ECO:0000256" key="13">
    <source>
        <dbReference type="SAM" id="MobiDB-lite"/>
    </source>
</evidence>
<feature type="region of interest" description="Disordered" evidence="13">
    <location>
        <begin position="1"/>
        <end position="26"/>
    </location>
</feature>
<dbReference type="GO" id="GO:0030170">
    <property type="term" value="F:pyridoxal phosphate binding"/>
    <property type="evidence" value="ECO:0007669"/>
    <property type="project" value="InterPro"/>
</dbReference>
<evidence type="ECO:0000256" key="12">
    <source>
        <dbReference type="RuleBase" id="RU362118"/>
    </source>
</evidence>
<dbReference type="InterPro" id="IPR015422">
    <property type="entry name" value="PyrdxlP-dep_Trfase_small"/>
</dbReference>
<dbReference type="Gene3D" id="3.40.640.10">
    <property type="entry name" value="Type I PLP-dependent aspartate aminotransferase-like (Major domain)"/>
    <property type="match status" value="1"/>
</dbReference>
<keyword evidence="7" id="KW-0456">Lyase</keyword>
<dbReference type="InterPro" id="IPR054542">
    <property type="entry name" value="Cys_met_metab_PP"/>
</dbReference>
<proteinExistence type="inferred from homology"/>
<dbReference type="InterPro" id="IPR006238">
    <property type="entry name" value="Cys_b_lyase_euk"/>
</dbReference>
<evidence type="ECO:0000256" key="4">
    <source>
        <dbReference type="ARBA" id="ARBA00022605"/>
    </source>
</evidence>
<evidence type="ECO:0000313" key="15">
    <source>
        <dbReference type="Proteomes" id="UP001055712"/>
    </source>
</evidence>
<keyword evidence="15" id="KW-1185">Reference proteome</keyword>
<dbReference type="PANTHER" id="PTHR11808">
    <property type="entry name" value="TRANS-SULFURATION ENZYME FAMILY MEMBER"/>
    <property type="match status" value="1"/>
</dbReference>
<protein>
    <recommendedName>
        <fullName evidence="3">cysteine-S-conjugate beta-lyase</fullName>
        <ecNumber evidence="3">4.4.1.13</ecNumber>
    </recommendedName>
    <alternativeName>
        <fullName evidence="8">Cysteine-S-conjugate beta-lyase</fullName>
    </alternativeName>
</protein>
<evidence type="ECO:0000256" key="1">
    <source>
        <dbReference type="ARBA" id="ARBA00001933"/>
    </source>
</evidence>
<dbReference type="OrthoDB" id="3512640at2759"/>
<keyword evidence="5 11" id="KW-0663">Pyridoxal phosphate</keyword>
<comment type="catalytic activity">
    <reaction evidence="9">
        <text>L,L-cystathionine + H2O = L-homocysteine + pyruvate + NH4(+)</text>
        <dbReference type="Rhea" id="RHEA:13965"/>
        <dbReference type="ChEBI" id="CHEBI:15361"/>
        <dbReference type="ChEBI" id="CHEBI:15377"/>
        <dbReference type="ChEBI" id="CHEBI:28938"/>
        <dbReference type="ChEBI" id="CHEBI:58161"/>
        <dbReference type="ChEBI" id="CHEBI:58199"/>
    </reaction>
    <physiologicalReaction direction="left-to-right" evidence="9">
        <dbReference type="Rhea" id="RHEA:13966"/>
    </physiologicalReaction>
</comment>